<sequence length="136" mass="15169">MSPKVDNAKEMAYMPLPPISYHVLEMGTVEEVEEEADDCGMYMMVMVCTAALLLETATLYYKGQLDTVHGQVTLLVSVVFVGLWLATNFVLDRVSTYLRCYQEKGYIWAILLCLTALLVAVPTMIVVLYIACTALD</sequence>
<proteinExistence type="predicted"/>
<keyword evidence="1" id="KW-0812">Transmembrane</keyword>
<evidence type="ECO:0000313" key="3">
    <source>
        <dbReference type="EMBL" id="PKI71103.1"/>
    </source>
</evidence>
<feature type="transmembrane region" description="Helical" evidence="1">
    <location>
        <begin position="68"/>
        <end position="86"/>
    </location>
</feature>
<feature type="transmembrane region" description="Helical" evidence="1">
    <location>
        <begin position="106"/>
        <end position="131"/>
    </location>
</feature>
<evidence type="ECO:0000313" key="5">
    <source>
        <dbReference type="Proteomes" id="UP000233551"/>
    </source>
</evidence>
<protein>
    <submittedName>
        <fullName evidence="2">Uncharacterized protein</fullName>
    </submittedName>
</protein>
<evidence type="ECO:0000313" key="4">
    <source>
        <dbReference type="Proteomes" id="UP000197138"/>
    </source>
</evidence>
<evidence type="ECO:0000313" key="2">
    <source>
        <dbReference type="EMBL" id="OWM66131.1"/>
    </source>
</evidence>
<reference evidence="4" key="1">
    <citation type="journal article" date="2017" name="Plant J.">
        <title>The pomegranate (Punica granatum L.) genome and the genomics of punicalagin biosynthesis.</title>
        <authorList>
            <person name="Qin G."/>
            <person name="Xu C."/>
            <person name="Ming R."/>
            <person name="Tang H."/>
            <person name="Guyot R."/>
            <person name="Kramer E.M."/>
            <person name="Hu Y."/>
            <person name="Yi X."/>
            <person name="Qi Y."/>
            <person name="Xu X."/>
            <person name="Gao Z."/>
            <person name="Pan H."/>
            <person name="Jian J."/>
            <person name="Tian Y."/>
            <person name="Yue Z."/>
            <person name="Xu Y."/>
        </authorList>
    </citation>
    <scope>NUCLEOTIDE SEQUENCE [LARGE SCALE GENOMIC DNA]</scope>
    <source>
        <strain evidence="4">cv. Dabenzi</strain>
    </source>
</reference>
<accession>A0A218W1I1</accession>
<dbReference type="AlphaFoldDB" id="A0A218W1I1"/>
<name>A0A218W1I1_PUNGR</name>
<keyword evidence="1" id="KW-0472">Membrane</keyword>
<keyword evidence="5" id="KW-1185">Reference proteome</keyword>
<comment type="caution">
    <text evidence="2">The sequence shown here is derived from an EMBL/GenBank/DDBJ whole genome shotgun (WGS) entry which is preliminary data.</text>
</comment>
<feature type="transmembrane region" description="Helical" evidence="1">
    <location>
        <begin position="41"/>
        <end position="61"/>
    </location>
</feature>
<evidence type="ECO:0000256" key="1">
    <source>
        <dbReference type="SAM" id="Phobius"/>
    </source>
</evidence>
<organism evidence="2 4">
    <name type="scientific">Punica granatum</name>
    <name type="common">Pomegranate</name>
    <dbReference type="NCBI Taxonomy" id="22663"/>
    <lineage>
        <taxon>Eukaryota</taxon>
        <taxon>Viridiplantae</taxon>
        <taxon>Streptophyta</taxon>
        <taxon>Embryophyta</taxon>
        <taxon>Tracheophyta</taxon>
        <taxon>Spermatophyta</taxon>
        <taxon>Magnoliopsida</taxon>
        <taxon>eudicotyledons</taxon>
        <taxon>Gunneridae</taxon>
        <taxon>Pentapetalae</taxon>
        <taxon>rosids</taxon>
        <taxon>malvids</taxon>
        <taxon>Myrtales</taxon>
        <taxon>Lythraceae</taxon>
        <taxon>Punica</taxon>
    </lineage>
</organism>
<reference evidence="3 5" key="3">
    <citation type="submission" date="2017-11" db="EMBL/GenBank/DDBJ databases">
        <title>De-novo sequencing of pomegranate (Punica granatum L.) genome.</title>
        <authorList>
            <person name="Akparov Z."/>
            <person name="Amiraslanov A."/>
            <person name="Hajiyeva S."/>
            <person name="Abbasov M."/>
            <person name="Kaur K."/>
            <person name="Hamwieh A."/>
            <person name="Solovyev V."/>
            <person name="Salamov A."/>
            <person name="Braich B."/>
            <person name="Kosarev P."/>
            <person name="Mahmoud A."/>
            <person name="Hajiyev E."/>
            <person name="Babayeva S."/>
            <person name="Izzatullayeva V."/>
            <person name="Mammadov A."/>
            <person name="Mammadov A."/>
            <person name="Sharifova S."/>
            <person name="Ojaghi J."/>
            <person name="Eynullazada K."/>
            <person name="Bayramov B."/>
            <person name="Abdulazimova A."/>
            <person name="Shahmuradov I."/>
        </authorList>
    </citation>
    <scope>NUCLEOTIDE SEQUENCE [LARGE SCALE GENOMIC DNA]</scope>
    <source>
        <strain evidence="3">AG2017</strain>
        <strain evidence="5">cv. AG2017</strain>
        <tissue evidence="3">Leaf</tissue>
    </source>
</reference>
<dbReference type="EMBL" id="MTKT01005556">
    <property type="protein sequence ID" value="OWM66131.1"/>
    <property type="molecule type" value="Genomic_DNA"/>
</dbReference>
<gene>
    <name evidence="2" type="ORF">CDL15_Pgr015558</name>
    <name evidence="3" type="ORF">CRG98_008504</name>
</gene>
<dbReference type="Proteomes" id="UP000197138">
    <property type="component" value="Unassembled WGS sequence"/>
</dbReference>
<dbReference type="Proteomes" id="UP000233551">
    <property type="component" value="Unassembled WGS sequence"/>
</dbReference>
<reference evidence="2" key="2">
    <citation type="submission" date="2017-06" db="EMBL/GenBank/DDBJ databases">
        <title>The pomegranate genome and the genomics of punicalagin biosynthesis.</title>
        <authorList>
            <person name="Xu C."/>
        </authorList>
    </citation>
    <scope>NUCLEOTIDE SEQUENCE [LARGE SCALE GENOMIC DNA]</scope>
    <source>
        <tissue evidence="2">Fresh leaf</tissue>
    </source>
</reference>
<dbReference type="EMBL" id="PGOL01000402">
    <property type="protein sequence ID" value="PKI71103.1"/>
    <property type="molecule type" value="Genomic_DNA"/>
</dbReference>
<keyword evidence="1" id="KW-1133">Transmembrane helix</keyword>